<keyword evidence="5" id="KW-0496">Mitochondrion</keyword>
<dbReference type="Gene3D" id="3.40.50.720">
    <property type="entry name" value="NAD(P)-binding Rossmann-like Domain"/>
    <property type="match status" value="1"/>
</dbReference>
<dbReference type="FunFam" id="3.40.50.720:FF:000366">
    <property type="entry name" value="Protein FMP52, mitochondrial"/>
    <property type="match status" value="1"/>
</dbReference>
<dbReference type="OrthoDB" id="430436at2759"/>
<dbReference type="PANTHER" id="PTHR14097">
    <property type="entry name" value="OXIDOREDUCTASE HTATIP2"/>
    <property type="match status" value="1"/>
</dbReference>
<proteinExistence type="inferred from homology"/>
<evidence type="ECO:0000256" key="4">
    <source>
        <dbReference type="ARBA" id="ARBA00022946"/>
    </source>
</evidence>
<evidence type="ECO:0000256" key="5">
    <source>
        <dbReference type="ARBA" id="ARBA00023128"/>
    </source>
</evidence>
<evidence type="ECO:0000313" key="9">
    <source>
        <dbReference type="Proteomes" id="UP000800035"/>
    </source>
</evidence>
<keyword evidence="4" id="KW-0809">Transit peptide</keyword>
<dbReference type="InterPro" id="IPR036291">
    <property type="entry name" value="NAD(P)-bd_dom_sf"/>
</dbReference>
<evidence type="ECO:0000313" key="8">
    <source>
        <dbReference type="EMBL" id="KAF1953098.1"/>
    </source>
</evidence>
<evidence type="ECO:0000256" key="3">
    <source>
        <dbReference type="ARBA" id="ARBA00022787"/>
    </source>
</evidence>
<reference evidence="8" key="1">
    <citation type="journal article" date="2020" name="Stud. Mycol.">
        <title>101 Dothideomycetes genomes: a test case for predicting lifestyles and emergence of pathogens.</title>
        <authorList>
            <person name="Haridas S."/>
            <person name="Albert R."/>
            <person name="Binder M."/>
            <person name="Bloem J."/>
            <person name="Labutti K."/>
            <person name="Salamov A."/>
            <person name="Andreopoulos B."/>
            <person name="Baker S."/>
            <person name="Barry K."/>
            <person name="Bills G."/>
            <person name="Bluhm B."/>
            <person name="Cannon C."/>
            <person name="Castanera R."/>
            <person name="Culley D."/>
            <person name="Daum C."/>
            <person name="Ezra D."/>
            <person name="Gonzalez J."/>
            <person name="Henrissat B."/>
            <person name="Kuo A."/>
            <person name="Liang C."/>
            <person name="Lipzen A."/>
            <person name="Lutzoni F."/>
            <person name="Magnuson J."/>
            <person name="Mondo S."/>
            <person name="Nolan M."/>
            <person name="Ohm R."/>
            <person name="Pangilinan J."/>
            <person name="Park H.-J."/>
            <person name="Ramirez L."/>
            <person name="Alfaro M."/>
            <person name="Sun H."/>
            <person name="Tritt A."/>
            <person name="Yoshinaga Y."/>
            <person name="Zwiers L.-H."/>
            <person name="Turgeon B."/>
            <person name="Goodwin S."/>
            <person name="Spatafora J."/>
            <person name="Crous P."/>
            <person name="Grigoriev I."/>
        </authorList>
    </citation>
    <scope>NUCLEOTIDE SEQUENCE</scope>
    <source>
        <strain evidence="8">CBS 675.92</strain>
    </source>
</reference>
<dbReference type="GO" id="GO:0051170">
    <property type="term" value="P:import into nucleus"/>
    <property type="evidence" value="ECO:0007669"/>
    <property type="project" value="TreeGrafter"/>
</dbReference>
<feature type="domain" description="NAD-dependent epimerase/dehydratase" evidence="7">
    <location>
        <begin position="5"/>
        <end position="170"/>
    </location>
</feature>
<keyword evidence="9" id="KW-1185">Reference proteome</keyword>
<organism evidence="8 9">
    <name type="scientific">Byssothecium circinans</name>
    <dbReference type="NCBI Taxonomy" id="147558"/>
    <lineage>
        <taxon>Eukaryota</taxon>
        <taxon>Fungi</taxon>
        <taxon>Dikarya</taxon>
        <taxon>Ascomycota</taxon>
        <taxon>Pezizomycotina</taxon>
        <taxon>Dothideomycetes</taxon>
        <taxon>Pleosporomycetidae</taxon>
        <taxon>Pleosporales</taxon>
        <taxon>Massarineae</taxon>
        <taxon>Massarinaceae</taxon>
        <taxon>Byssothecium</taxon>
    </lineage>
</organism>
<evidence type="ECO:0000256" key="6">
    <source>
        <dbReference type="ARBA" id="ARBA00023136"/>
    </source>
</evidence>
<dbReference type="Pfam" id="PF01370">
    <property type="entry name" value="Epimerase"/>
    <property type="match status" value="1"/>
</dbReference>
<evidence type="ECO:0000259" key="7">
    <source>
        <dbReference type="Pfam" id="PF01370"/>
    </source>
</evidence>
<name>A0A6A5TL28_9PLEO</name>
<protein>
    <submittedName>
        <fullName evidence="8">NAD dependent epimerase/dehydratase family protein-like protein</fullName>
    </submittedName>
</protein>
<keyword evidence="6" id="KW-0472">Membrane</keyword>
<evidence type="ECO:0000256" key="2">
    <source>
        <dbReference type="ARBA" id="ARBA00006617"/>
    </source>
</evidence>
<dbReference type="AlphaFoldDB" id="A0A6A5TL28"/>
<evidence type="ECO:0000256" key="1">
    <source>
        <dbReference type="ARBA" id="ARBA00004450"/>
    </source>
</evidence>
<dbReference type="EMBL" id="ML977006">
    <property type="protein sequence ID" value="KAF1953098.1"/>
    <property type="molecule type" value="Genomic_DNA"/>
</dbReference>
<gene>
    <name evidence="8" type="ORF">CC80DRAFT_165896</name>
</gene>
<comment type="subcellular location">
    <subcellularLocation>
        <location evidence="1">Mitochondrion outer membrane</location>
        <topology evidence="1">Peripheral membrane protein</topology>
    </subcellularLocation>
</comment>
<dbReference type="GO" id="GO:0005741">
    <property type="term" value="C:mitochondrial outer membrane"/>
    <property type="evidence" value="ECO:0007669"/>
    <property type="project" value="UniProtKB-SubCell"/>
</dbReference>
<accession>A0A6A5TL28</accession>
<dbReference type="PANTHER" id="PTHR14097:SF7">
    <property type="entry name" value="OXIDOREDUCTASE HTATIP2"/>
    <property type="match status" value="1"/>
</dbReference>
<keyword evidence="3" id="KW-1000">Mitochondrion outer membrane</keyword>
<dbReference type="InterPro" id="IPR001509">
    <property type="entry name" value="Epimerase_deHydtase"/>
</dbReference>
<dbReference type="Proteomes" id="UP000800035">
    <property type="component" value="Unassembled WGS sequence"/>
</dbReference>
<comment type="similarity">
    <text evidence="2">Belongs to the FMP52 family.</text>
</comment>
<sequence>MATTVLVGSTGFVGAYMLSQLLAHPSYSAIYAYARRDLPNPTASTKLFPLQSPSTTEWPAQFPREANPRIFFSALGTTRSAAGGLENQRKIDLDLNYDLARAAKDAGVETYVLISTGGASSASRFPYPAMKGELEDKVKALGFKHCVILRPGLIMGQRQESRPLETVLRRFAGLAKKVSPALTNFWGQEAEIIARAAVKAGVVCLEGKREVGVWEVAQAEIVSLGEEK</sequence>
<dbReference type="SUPFAM" id="SSF51735">
    <property type="entry name" value="NAD(P)-binding Rossmann-fold domains"/>
    <property type="match status" value="1"/>
</dbReference>